<dbReference type="EMBL" id="GGEC01087297">
    <property type="protein sequence ID" value="MBX67781.1"/>
    <property type="molecule type" value="Transcribed_RNA"/>
</dbReference>
<evidence type="ECO:0000313" key="1">
    <source>
        <dbReference type="EMBL" id="MBX67781.1"/>
    </source>
</evidence>
<sequence length="79" mass="8762">MITSTLSTFEYLDYVLIKSKAGWMEFVQSNLRQAITFTEIMELCIIPYSLCPYSLGPLSSCFSTLLVTLVGMVAHGSSL</sequence>
<accession>A0A2P2QLE7</accession>
<reference evidence="1" key="1">
    <citation type="submission" date="2018-02" db="EMBL/GenBank/DDBJ databases">
        <title>Rhizophora mucronata_Transcriptome.</title>
        <authorList>
            <person name="Meera S.P."/>
            <person name="Sreeshan A."/>
            <person name="Augustine A."/>
        </authorList>
    </citation>
    <scope>NUCLEOTIDE SEQUENCE</scope>
    <source>
        <tissue evidence="1">Leaf</tissue>
    </source>
</reference>
<protein>
    <submittedName>
        <fullName evidence="1">Uncharacterized protein</fullName>
    </submittedName>
</protein>
<proteinExistence type="predicted"/>
<organism evidence="1">
    <name type="scientific">Rhizophora mucronata</name>
    <name type="common">Asiatic mangrove</name>
    <dbReference type="NCBI Taxonomy" id="61149"/>
    <lineage>
        <taxon>Eukaryota</taxon>
        <taxon>Viridiplantae</taxon>
        <taxon>Streptophyta</taxon>
        <taxon>Embryophyta</taxon>
        <taxon>Tracheophyta</taxon>
        <taxon>Spermatophyta</taxon>
        <taxon>Magnoliopsida</taxon>
        <taxon>eudicotyledons</taxon>
        <taxon>Gunneridae</taxon>
        <taxon>Pentapetalae</taxon>
        <taxon>rosids</taxon>
        <taxon>fabids</taxon>
        <taxon>Malpighiales</taxon>
        <taxon>Rhizophoraceae</taxon>
        <taxon>Rhizophora</taxon>
    </lineage>
</organism>
<name>A0A2P2QLE7_RHIMU</name>
<dbReference type="AlphaFoldDB" id="A0A2P2QLE7"/>